<sequence length="59" mass="6759">LAAFSDRPELFLKELKAASQEQGWTREDVQKMKETYAMMGINVEIMLQEMKASAEQLPP</sequence>
<feature type="non-terminal residue" evidence="1">
    <location>
        <position position="1"/>
    </location>
</feature>
<dbReference type="OrthoDB" id="433227at2759"/>
<accession>A0A812WB13</accession>
<comment type="caution">
    <text evidence="1">The sequence shown here is derived from an EMBL/GenBank/DDBJ whole genome shotgun (WGS) entry which is preliminary data.</text>
</comment>
<evidence type="ECO:0000313" key="1">
    <source>
        <dbReference type="EMBL" id="CAE7670176.1"/>
    </source>
</evidence>
<organism evidence="1 2">
    <name type="scientific">Symbiodinium pilosum</name>
    <name type="common">Dinoflagellate</name>
    <dbReference type="NCBI Taxonomy" id="2952"/>
    <lineage>
        <taxon>Eukaryota</taxon>
        <taxon>Sar</taxon>
        <taxon>Alveolata</taxon>
        <taxon>Dinophyceae</taxon>
        <taxon>Suessiales</taxon>
        <taxon>Symbiodiniaceae</taxon>
        <taxon>Symbiodinium</taxon>
    </lineage>
</organism>
<gene>
    <name evidence="1" type="primary">secA</name>
    <name evidence="1" type="ORF">SPIL2461_LOCUS18466</name>
</gene>
<reference evidence="1" key="1">
    <citation type="submission" date="2021-02" db="EMBL/GenBank/DDBJ databases">
        <authorList>
            <person name="Dougan E. K."/>
            <person name="Rhodes N."/>
            <person name="Thang M."/>
            <person name="Chan C."/>
        </authorList>
    </citation>
    <scope>NUCLEOTIDE SEQUENCE</scope>
</reference>
<dbReference type="Proteomes" id="UP000649617">
    <property type="component" value="Unassembled WGS sequence"/>
</dbReference>
<keyword evidence="2" id="KW-1185">Reference proteome</keyword>
<dbReference type="EMBL" id="CAJNIZ010043828">
    <property type="protein sequence ID" value="CAE7670176.1"/>
    <property type="molecule type" value="Genomic_DNA"/>
</dbReference>
<protein>
    <submittedName>
        <fullName evidence="1">SecA protein</fullName>
    </submittedName>
</protein>
<dbReference type="AlphaFoldDB" id="A0A812WB13"/>
<name>A0A812WB13_SYMPI</name>
<proteinExistence type="predicted"/>
<evidence type="ECO:0000313" key="2">
    <source>
        <dbReference type="Proteomes" id="UP000649617"/>
    </source>
</evidence>
<feature type="non-terminal residue" evidence="1">
    <location>
        <position position="59"/>
    </location>
</feature>